<organism evidence="3 4">
    <name type="scientific">Rhynchospora pubera</name>
    <dbReference type="NCBI Taxonomy" id="906938"/>
    <lineage>
        <taxon>Eukaryota</taxon>
        <taxon>Viridiplantae</taxon>
        <taxon>Streptophyta</taxon>
        <taxon>Embryophyta</taxon>
        <taxon>Tracheophyta</taxon>
        <taxon>Spermatophyta</taxon>
        <taxon>Magnoliopsida</taxon>
        <taxon>Liliopsida</taxon>
        <taxon>Poales</taxon>
        <taxon>Cyperaceae</taxon>
        <taxon>Cyperoideae</taxon>
        <taxon>Rhynchosporeae</taxon>
        <taxon>Rhynchospora</taxon>
    </lineage>
</organism>
<dbReference type="Pfam" id="PF13966">
    <property type="entry name" value="zf-RVT"/>
    <property type="match status" value="1"/>
</dbReference>
<name>A0AAV8DMD8_9POAL</name>
<dbReference type="PANTHER" id="PTHR47074">
    <property type="entry name" value="BNAC02G40300D PROTEIN"/>
    <property type="match status" value="1"/>
</dbReference>
<accession>A0AAV8DMD8</accession>
<evidence type="ECO:0000313" key="4">
    <source>
        <dbReference type="Proteomes" id="UP001140206"/>
    </source>
</evidence>
<evidence type="ECO:0000259" key="2">
    <source>
        <dbReference type="Pfam" id="PF13966"/>
    </source>
</evidence>
<reference evidence="3" key="1">
    <citation type="submission" date="2022-08" db="EMBL/GenBank/DDBJ databases">
        <authorList>
            <person name="Marques A."/>
        </authorList>
    </citation>
    <scope>NUCLEOTIDE SEQUENCE</scope>
    <source>
        <strain evidence="3">RhyPub2mFocal</strain>
        <tissue evidence="3">Leaves</tissue>
    </source>
</reference>
<dbReference type="InterPro" id="IPR002156">
    <property type="entry name" value="RNaseH_domain"/>
</dbReference>
<dbReference type="Gene3D" id="3.30.420.10">
    <property type="entry name" value="Ribonuclease H-like superfamily/Ribonuclease H"/>
    <property type="match status" value="1"/>
</dbReference>
<dbReference type="GO" id="GO:0003676">
    <property type="term" value="F:nucleic acid binding"/>
    <property type="evidence" value="ECO:0007669"/>
    <property type="project" value="InterPro"/>
</dbReference>
<proteinExistence type="predicted"/>
<dbReference type="CDD" id="cd06222">
    <property type="entry name" value="RNase_H_like"/>
    <property type="match status" value="1"/>
</dbReference>
<evidence type="ECO:0000313" key="3">
    <source>
        <dbReference type="EMBL" id="KAJ4769024.1"/>
    </source>
</evidence>
<dbReference type="Pfam" id="PF13456">
    <property type="entry name" value="RVT_3"/>
    <property type="match status" value="1"/>
</dbReference>
<dbReference type="GO" id="GO:0004523">
    <property type="term" value="F:RNA-DNA hybrid ribonuclease activity"/>
    <property type="evidence" value="ECO:0007669"/>
    <property type="project" value="InterPro"/>
</dbReference>
<sequence length="438" mass="48619">MNARQVLQQHVTWQLGNGSVCGAFGQPWHSFWTQVNPSSLRQRRLSVSHFLNPTGQWDCGKLIEEFGFAIALFISMSITPPLLGQTRADRLIFTYARNGQFTLKKAYHLVAPEVALPTFPPDLLRLIWHTKGLLPRIRLFLWKVLHNGLPLGDLIGRRVSNISRPCSLCGFRAETIQHALFKCPWAQSLWFASSLGLHTDDLPENISELLKTVLGSEGEDIARIVANHLWALWKLRCIEVFQGKNATRQSFMALATSYSKLAVDAGLASCRAVGPTPQNCSQSGTATCLVDGSYVKPHSAGWAYLLSNAHGKLLEYGVHEGHASSPLQAEVKAMLHATRAVLSHGVNDCVFHTDCSNLNMVICGYQSAEQLDWSAYHDLLDVLYVFRTNPGFHCSLVPREELVVVDVLAKFARLNNVSYVGNTFPIFLPIGCNISEVE</sequence>
<feature type="domain" description="Reverse transcriptase zinc-binding" evidence="2">
    <location>
        <begin position="101"/>
        <end position="190"/>
    </location>
</feature>
<comment type="caution">
    <text evidence="3">The sequence shown here is derived from an EMBL/GenBank/DDBJ whole genome shotgun (WGS) entry which is preliminary data.</text>
</comment>
<dbReference type="EMBL" id="JAMFTS010000004">
    <property type="protein sequence ID" value="KAJ4769024.1"/>
    <property type="molecule type" value="Genomic_DNA"/>
</dbReference>
<dbReference type="PANTHER" id="PTHR47074:SF11">
    <property type="entry name" value="REVERSE TRANSCRIPTASE-LIKE PROTEIN"/>
    <property type="match status" value="1"/>
</dbReference>
<dbReference type="InterPro" id="IPR044730">
    <property type="entry name" value="RNase_H-like_dom_plant"/>
</dbReference>
<dbReference type="InterPro" id="IPR052929">
    <property type="entry name" value="RNase_H-like_EbsB-rel"/>
</dbReference>
<protein>
    <submittedName>
        <fullName evidence="3">Ribonuclease H-like superfamily protein</fullName>
    </submittedName>
</protein>
<evidence type="ECO:0000259" key="1">
    <source>
        <dbReference type="Pfam" id="PF13456"/>
    </source>
</evidence>
<gene>
    <name evidence="3" type="ORF">LUZ62_079399</name>
</gene>
<dbReference type="AlphaFoldDB" id="A0AAV8DMD8"/>
<feature type="domain" description="RNase H type-1" evidence="1">
    <location>
        <begin position="290"/>
        <end position="412"/>
    </location>
</feature>
<keyword evidence="4" id="KW-1185">Reference proteome</keyword>
<dbReference type="InterPro" id="IPR026960">
    <property type="entry name" value="RVT-Znf"/>
</dbReference>
<dbReference type="Proteomes" id="UP001140206">
    <property type="component" value="Chromosome 4"/>
</dbReference>
<dbReference type="InterPro" id="IPR036397">
    <property type="entry name" value="RNaseH_sf"/>
</dbReference>